<feature type="region of interest" description="Disordered" evidence="1">
    <location>
        <begin position="182"/>
        <end position="245"/>
    </location>
</feature>
<dbReference type="AlphaFoldDB" id="A0A8A1LVC2"/>
<proteinExistence type="predicted"/>
<organism evidence="2 3">
    <name type="scientific">Ajellomyces capsulatus</name>
    <name type="common">Darling's disease fungus</name>
    <name type="synonym">Histoplasma capsulatum</name>
    <dbReference type="NCBI Taxonomy" id="5037"/>
    <lineage>
        <taxon>Eukaryota</taxon>
        <taxon>Fungi</taxon>
        <taxon>Dikarya</taxon>
        <taxon>Ascomycota</taxon>
        <taxon>Pezizomycotina</taxon>
        <taxon>Eurotiomycetes</taxon>
        <taxon>Eurotiomycetidae</taxon>
        <taxon>Onygenales</taxon>
        <taxon>Ajellomycetaceae</taxon>
        <taxon>Histoplasma</taxon>
    </lineage>
</organism>
<name>A0A8A1LVC2_AJECA</name>
<evidence type="ECO:0000313" key="3">
    <source>
        <dbReference type="Proteomes" id="UP000663671"/>
    </source>
</evidence>
<dbReference type="Proteomes" id="UP000663671">
    <property type="component" value="Chromosome 2"/>
</dbReference>
<dbReference type="OrthoDB" id="4488120at2759"/>
<sequence length="286" mass="32457">MSRAISLQTHQFFHQLCIKTYINIETNFPSIMENQQPAPRRERPSRHKPLRTNEAWDKVVCTIEDLKLQGSLRGAQTKSVIEAVHVLKTIQTSARRKKYKRFLYNVLRESGPQAVLICAAALGQTKAADMKELDRNLLVRQIQGCEDINHSTMQSLAIRYQIPRSESDVTSVPPLPQNVIQRHRKRKGAVTKPPDLIVPTTEPRWVDGSQNPETRDLVVTSGPAPHKQQPNLSSHYQDERPLPGSQQILGPYTILHGLPTIGTGLSHSWVDTWLQTSPNHFVPEWK</sequence>
<evidence type="ECO:0000313" key="2">
    <source>
        <dbReference type="EMBL" id="QSS58086.1"/>
    </source>
</evidence>
<dbReference type="VEuPathDB" id="FungiDB:I7I51_07508"/>
<dbReference type="EMBL" id="CP069109">
    <property type="protein sequence ID" value="QSS58086.1"/>
    <property type="molecule type" value="Genomic_DNA"/>
</dbReference>
<accession>A0A8A1LVC2</accession>
<protein>
    <submittedName>
        <fullName evidence="2">Uncharacterized protein</fullName>
    </submittedName>
</protein>
<reference evidence="2" key="1">
    <citation type="submission" date="2021-01" db="EMBL/GenBank/DDBJ databases">
        <title>Chromosome-level genome assembly of a human fungal pathogen reveals clustering of transcriptionally co-regulated genes.</title>
        <authorList>
            <person name="Voorhies M."/>
            <person name="Cohen S."/>
            <person name="Shea T.P."/>
            <person name="Petrus S."/>
            <person name="Munoz J.F."/>
            <person name="Poplawski S."/>
            <person name="Goldman W.E."/>
            <person name="Michael T."/>
            <person name="Cuomo C.A."/>
            <person name="Sil A."/>
            <person name="Beyhan S."/>
        </authorList>
    </citation>
    <scope>NUCLEOTIDE SEQUENCE</scope>
    <source>
        <strain evidence="2">WU24</strain>
    </source>
</reference>
<evidence type="ECO:0000256" key="1">
    <source>
        <dbReference type="SAM" id="MobiDB-lite"/>
    </source>
</evidence>
<gene>
    <name evidence="2" type="ORF">I7I51_07508</name>
</gene>